<dbReference type="OrthoDB" id="4567343at2"/>
<accession>A0A164PEM4</accession>
<feature type="domain" description="Rv3651-like N-terminal" evidence="1">
    <location>
        <begin position="1"/>
        <end position="103"/>
    </location>
</feature>
<evidence type="ECO:0000313" key="3">
    <source>
        <dbReference type="Proteomes" id="UP000076512"/>
    </source>
</evidence>
<protein>
    <recommendedName>
        <fullName evidence="1">Rv3651-like N-terminal domain-containing protein</fullName>
    </recommendedName>
</protein>
<evidence type="ECO:0000259" key="1">
    <source>
        <dbReference type="Pfam" id="PF18007"/>
    </source>
</evidence>
<dbReference type="Pfam" id="PF18007">
    <property type="entry name" value="Rv3651-like_N"/>
    <property type="match status" value="1"/>
</dbReference>
<dbReference type="Proteomes" id="UP000076512">
    <property type="component" value="Unassembled WGS sequence"/>
</dbReference>
<dbReference type="InterPro" id="IPR041458">
    <property type="entry name" value="Rv3651-like_N"/>
</dbReference>
<dbReference type="EMBL" id="LWGR01000003">
    <property type="protein sequence ID" value="KZM75467.1"/>
    <property type="molecule type" value="Genomic_DNA"/>
</dbReference>
<organism evidence="2 3">
    <name type="scientific">Nocardia terpenica</name>
    <dbReference type="NCBI Taxonomy" id="455432"/>
    <lineage>
        <taxon>Bacteria</taxon>
        <taxon>Bacillati</taxon>
        <taxon>Actinomycetota</taxon>
        <taxon>Actinomycetes</taxon>
        <taxon>Mycobacteriales</taxon>
        <taxon>Nocardiaceae</taxon>
        <taxon>Nocardia</taxon>
    </lineage>
</organism>
<dbReference type="AlphaFoldDB" id="A0A164PEM4"/>
<keyword evidence="3" id="KW-1185">Reference proteome</keyword>
<proteinExistence type="predicted"/>
<name>A0A164PEM4_9NOCA</name>
<sequence>MVETLDPAAEPTVVSGGEGEKDFVVLKRLIERTINTAKLGASVTADEIYGHIIEARDRRASVEAVFGHRGRRYVLLARPVFGPQQRVHGVQYWLGPVDEDPPEPRHATGVVWDLPARVVHLTVECTRMAGIPDSKFVPALPLAMFWHNANRFDHHEEVYNLLYRPRAQVRLRTTGTVRNLTHHRDMYWQATIRARNDAETVGAWGLLEDLTFATSRPPKATLEQTAFREYLRAEKTYLGVIHVPDGSVVRWLTDPPPWIDCTRAPDQVFPPEDRARLASAVAPDEGVVRAINHTNGYTPTRIILLPYHGRRNGPFAIGRFLQADTHTEYLPDRSSRLAQPDYPEQPK</sequence>
<gene>
    <name evidence="2" type="ORF">AWN90_18985</name>
</gene>
<reference evidence="2 3" key="1">
    <citation type="submission" date="2016-04" db="EMBL/GenBank/DDBJ databases">
        <authorList>
            <person name="Evans L.H."/>
            <person name="Alamgir A."/>
            <person name="Owens N."/>
            <person name="Weber N.D."/>
            <person name="Virtaneva K."/>
            <person name="Barbian K."/>
            <person name="Babar A."/>
            <person name="Rosenke K."/>
        </authorList>
    </citation>
    <scope>NUCLEOTIDE SEQUENCE [LARGE SCALE GENOMIC DNA]</scope>
    <source>
        <strain evidence="2 3">IFM 0406</strain>
    </source>
</reference>
<evidence type="ECO:0000313" key="2">
    <source>
        <dbReference type="EMBL" id="KZM75467.1"/>
    </source>
</evidence>
<comment type="caution">
    <text evidence="2">The sequence shown here is derived from an EMBL/GenBank/DDBJ whole genome shotgun (WGS) entry which is preliminary data.</text>
</comment>